<protein>
    <submittedName>
        <fullName evidence="2">Uncharacterized protein</fullName>
    </submittedName>
</protein>
<keyword evidence="1" id="KW-0472">Membrane</keyword>
<dbReference type="EMBL" id="ACSE01000001">
    <property type="protein sequence ID" value="EFD89462.1"/>
    <property type="molecule type" value="Genomic_DNA"/>
</dbReference>
<keyword evidence="1" id="KW-1133">Transmembrane helix</keyword>
<evidence type="ECO:0000313" key="2">
    <source>
        <dbReference type="EMBL" id="EFD89462.1"/>
    </source>
</evidence>
<proteinExistence type="predicted"/>
<comment type="caution">
    <text evidence="2">The sequence shown here is derived from an EMBL/GenBank/DDBJ whole genome shotgun (WGS) entry which is preliminary data.</text>
</comment>
<evidence type="ECO:0000313" key="3">
    <source>
        <dbReference type="Proteomes" id="UP000003075"/>
    </source>
</evidence>
<accession>D3L6Y0</accession>
<sequence>MILIGFNVGVFVEPYLFIITDKIFGIRNNLSSIFNYFAWLFLIIACLIAVTHFFFSANKKRMPKHS</sequence>
<dbReference type="AlphaFoldDB" id="D3L6Y0"/>
<feature type="transmembrane region" description="Helical" evidence="1">
    <location>
        <begin position="36"/>
        <end position="55"/>
    </location>
</feature>
<organism evidence="2 3">
    <name type="scientific">Oenococcus oeni AWRIB429</name>
    <dbReference type="NCBI Taxonomy" id="655225"/>
    <lineage>
        <taxon>Bacteria</taxon>
        <taxon>Bacillati</taxon>
        <taxon>Bacillota</taxon>
        <taxon>Bacilli</taxon>
        <taxon>Lactobacillales</taxon>
        <taxon>Lactobacillaceae</taxon>
        <taxon>Oenococcus</taxon>
    </lineage>
</organism>
<name>D3L6Y0_OENOE</name>
<dbReference type="Proteomes" id="UP000003075">
    <property type="component" value="Unassembled WGS sequence"/>
</dbReference>
<keyword evidence="1" id="KW-0812">Transmembrane</keyword>
<gene>
    <name evidence="2" type="ORF">AWRIB429_0110</name>
</gene>
<reference evidence="2 3" key="1">
    <citation type="journal article" date="2010" name="Appl. Microbiol. Biotechnol.">
        <title>Genotypic diversity in Oenococcus oeni by high-density microarray comparative genome hybridization and whole genome sequencing.</title>
        <authorList>
            <person name="Borneman A.R."/>
            <person name="Bartowsky E.J."/>
            <person name="McCarthy J."/>
            <person name="Chambers P.J."/>
        </authorList>
    </citation>
    <scope>NUCLEOTIDE SEQUENCE [LARGE SCALE GENOMIC DNA]</scope>
    <source>
        <strain evidence="2 3">AWRIB429</strain>
    </source>
</reference>
<evidence type="ECO:0000256" key="1">
    <source>
        <dbReference type="SAM" id="Phobius"/>
    </source>
</evidence>